<dbReference type="RefSeq" id="WP_071061702.1">
    <property type="nucleotide sequence ID" value="NZ_MKIE01000002.1"/>
</dbReference>
<evidence type="ECO:0000313" key="2">
    <source>
        <dbReference type="Proteomes" id="UP000180254"/>
    </source>
</evidence>
<protein>
    <recommendedName>
        <fullName evidence="3">Bacteriophage holin</fullName>
    </recommendedName>
</protein>
<keyword evidence="2" id="KW-1185">Reference proteome</keyword>
<dbReference type="EMBL" id="MKIE01000002">
    <property type="protein sequence ID" value="OHW62888.1"/>
    <property type="molecule type" value="Genomic_DNA"/>
</dbReference>
<sequence>MSNRFKNYGLWVAVFALIPLALEAFGIGALPKNYEELTTGILTVAVLAGVVNNPSHGRGLKDKKY</sequence>
<accession>A0A1S1V8G7</accession>
<evidence type="ECO:0008006" key="3">
    <source>
        <dbReference type="Google" id="ProtNLM"/>
    </source>
</evidence>
<reference evidence="1 2" key="1">
    <citation type="submission" date="2016-09" db="EMBL/GenBank/DDBJ databases">
        <title>Genome sequence of Eubacterium angustum.</title>
        <authorList>
            <person name="Poehlein A."/>
            <person name="Daniel R."/>
        </authorList>
    </citation>
    <scope>NUCLEOTIDE SEQUENCE [LARGE SCALE GENOMIC DNA]</scope>
    <source>
        <strain evidence="1 2">DSM 1989</strain>
    </source>
</reference>
<dbReference type="Proteomes" id="UP000180254">
    <property type="component" value="Unassembled WGS sequence"/>
</dbReference>
<gene>
    <name evidence="1" type="ORF">EUAN_06720</name>
</gene>
<dbReference type="AlphaFoldDB" id="A0A1S1V8G7"/>
<proteinExistence type="predicted"/>
<name>A0A1S1V8G7_9FIRM</name>
<organism evidence="1 2">
    <name type="scientific">Andreesenia angusta</name>
    <dbReference type="NCBI Taxonomy" id="39480"/>
    <lineage>
        <taxon>Bacteria</taxon>
        <taxon>Bacillati</taxon>
        <taxon>Bacillota</taxon>
        <taxon>Tissierellia</taxon>
        <taxon>Tissierellales</taxon>
        <taxon>Gottschalkiaceae</taxon>
        <taxon>Andreesenia</taxon>
    </lineage>
</organism>
<dbReference type="STRING" id="39480.EUAN_06720"/>
<dbReference type="OrthoDB" id="1922895at2"/>
<evidence type="ECO:0000313" key="1">
    <source>
        <dbReference type="EMBL" id="OHW62888.1"/>
    </source>
</evidence>
<comment type="caution">
    <text evidence="1">The sequence shown here is derived from an EMBL/GenBank/DDBJ whole genome shotgun (WGS) entry which is preliminary data.</text>
</comment>